<dbReference type="Proteomes" id="UP000621455">
    <property type="component" value="Unassembled WGS sequence"/>
</dbReference>
<accession>A0ABX0N5Z7</accession>
<reference evidence="1 2" key="1">
    <citation type="submission" date="2019-10" db="EMBL/GenBank/DDBJ databases">
        <title>Taxonomy of Antarctic Massilia spp.: description of Massilia rubra sp. nov., Massilia aquatica sp. nov., Massilia mucilaginosa sp. nov., Massilia frigida sp. nov. isolated from streams, lakes and regoliths.</title>
        <authorList>
            <person name="Holochova P."/>
            <person name="Sedlacek I."/>
            <person name="Kralova S."/>
            <person name="Maslanova I."/>
            <person name="Busse H.-J."/>
            <person name="Stankova E."/>
            <person name="Vrbovska V."/>
            <person name="Kovarovic V."/>
            <person name="Bartak M."/>
            <person name="Svec P."/>
            <person name="Pantucek R."/>
        </authorList>
    </citation>
    <scope>NUCLEOTIDE SEQUENCE [LARGE SCALE GENOMIC DNA]</scope>
    <source>
        <strain evidence="1 2">CCM 8695</strain>
    </source>
</reference>
<organism evidence="1 2">
    <name type="scientific">Massilia frigida</name>
    <dbReference type="NCBI Taxonomy" id="2609281"/>
    <lineage>
        <taxon>Bacteria</taxon>
        <taxon>Pseudomonadati</taxon>
        <taxon>Pseudomonadota</taxon>
        <taxon>Betaproteobacteria</taxon>
        <taxon>Burkholderiales</taxon>
        <taxon>Oxalobacteraceae</taxon>
        <taxon>Telluria group</taxon>
        <taxon>Massilia</taxon>
    </lineage>
</organism>
<gene>
    <name evidence="1" type="ORF">F2P44_16050</name>
</gene>
<evidence type="ECO:0000313" key="1">
    <source>
        <dbReference type="EMBL" id="NHZ80775.1"/>
    </source>
</evidence>
<dbReference type="RefSeq" id="WP_167088111.1">
    <property type="nucleotide sequence ID" value="NZ_WHJG01000015.1"/>
</dbReference>
<name>A0ABX0N5Z7_9BURK</name>
<comment type="caution">
    <text evidence="1">The sequence shown here is derived from an EMBL/GenBank/DDBJ whole genome shotgun (WGS) entry which is preliminary data.</text>
</comment>
<dbReference type="EMBL" id="WHJG01000015">
    <property type="protein sequence ID" value="NHZ80775.1"/>
    <property type="molecule type" value="Genomic_DNA"/>
</dbReference>
<evidence type="ECO:0000313" key="2">
    <source>
        <dbReference type="Proteomes" id="UP000621455"/>
    </source>
</evidence>
<sequence>MVYIFDTGIDEALRRQGYGLAVIGHLVLTYRLPLTTIKEVCAAHVFWAAARELAMLNGSSISTMSLSEMHQEQADGSIFDRR</sequence>
<evidence type="ECO:0008006" key="3">
    <source>
        <dbReference type="Google" id="ProtNLM"/>
    </source>
</evidence>
<keyword evidence="2" id="KW-1185">Reference proteome</keyword>
<protein>
    <recommendedName>
        <fullName evidence="3">N-acetyltransferase domain-containing protein</fullName>
    </recommendedName>
</protein>
<proteinExistence type="predicted"/>